<name>A0AA38FU08_TAXCH</name>
<keyword evidence="2" id="KW-1185">Reference proteome</keyword>
<proteinExistence type="predicted"/>
<feature type="non-terminal residue" evidence="1">
    <location>
        <position position="70"/>
    </location>
</feature>
<protein>
    <submittedName>
        <fullName evidence="1">Uncharacterized protein</fullName>
    </submittedName>
</protein>
<reference evidence="1 2" key="1">
    <citation type="journal article" date="2021" name="Nat. Plants">
        <title>The Taxus genome provides insights into paclitaxel biosynthesis.</title>
        <authorList>
            <person name="Xiong X."/>
            <person name="Gou J."/>
            <person name="Liao Q."/>
            <person name="Li Y."/>
            <person name="Zhou Q."/>
            <person name="Bi G."/>
            <person name="Li C."/>
            <person name="Du R."/>
            <person name="Wang X."/>
            <person name="Sun T."/>
            <person name="Guo L."/>
            <person name="Liang H."/>
            <person name="Lu P."/>
            <person name="Wu Y."/>
            <person name="Zhang Z."/>
            <person name="Ro D.K."/>
            <person name="Shang Y."/>
            <person name="Huang S."/>
            <person name="Yan J."/>
        </authorList>
    </citation>
    <scope>NUCLEOTIDE SEQUENCE [LARGE SCALE GENOMIC DNA]</scope>
    <source>
        <strain evidence="1">Ta-2019</strain>
    </source>
</reference>
<organism evidence="1 2">
    <name type="scientific">Taxus chinensis</name>
    <name type="common">Chinese yew</name>
    <name type="synonym">Taxus wallichiana var. chinensis</name>
    <dbReference type="NCBI Taxonomy" id="29808"/>
    <lineage>
        <taxon>Eukaryota</taxon>
        <taxon>Viridiplantae</taxon>
        <taxon>Streptophyta</taxon>
        <taxon>Embryophyta</taxon>
        <taxon>Tracheophyta</taxon>
        <taxon>Spermatophyta</taxon>
        <taxon>Pinopsida</taxon>
        <taxon>Pinidae</taxon>
        <taxon>Conifers II</taxon>
        <taxon>Cupressales</taxon>
        <taxon>Taxaceae</taxon>
        <taxon>Taxus</taxon>
    </lineage>
</organism>
<dbReference type="EMBL" id="JAHRHJ020000007">
    <property type="protein sequence ID" value="KAH9309998.1"/>
    <property type="molecule type" value="Genomic_DNA"/>
</dbReference>
<accession>A0AA38FU08</accession>
<evidence type="ECO:0000313" key="2">
    <source>
        <dbReference type="Proteomes" id="UP000824469"/>
    </source>
</evidence>
<dbReference type="AlphaFoldDB" id="A0AA38FU08"/>
<sequence length="70" mass="7632">MVGDDERNSMWHDTQDILRAERVEESVEKVTLISEELPSQDIGGDDESVAGCHFFLDLGKVPQSAAASVA</sequence>
<gene>
    <name evidence="1" type="ORF">KI387_037909</name>
</gene>
<dbReference type="Proteomes" id="UP000824469">
    <property type="component" value="Unassembled WGS sequence"/>
</dbReference>
<comment type="caution">
    <text evidence="1">The sequence shown here is derived from an EMBL/GenBank/DDBJ whole genome shotgun (WGS) entry which is preliminary data.</text>
</comment>
<evidence type="ECO:0000313" key="1">
    <source>
        <dbReference type="EMBL" id="KAH9309998.1"/>
    </source>
</evidence>